<proteinExistence type="predicted"/>
<dbReference type="RefSeq" id="WP_140962240.1">
    <property type="nucleotide sequence ID" value="NZ_VEVQ02000005.1"/>
</dbReference>
<evidence type="ECO:0000313" key="2">
    <source>
        <dbReference type="Proteomes" id="UP000817854"/>
    </source>
</evidence>
<reference evidence="1 2" key="2">
    <citation type="submission" date="2019-05" db="EMBL/GenBank/DDBJ databases">
        <authorList>
            <person name="Lianzixin W."/>
        </authorList>
    </citation>
    <scope>NUCLEOTIDE SEQUENCE [LARGE SCALE GENOMIC DNA]</scope>
    <source>
        <strain evidence="1 2">EC11</strain>
    </source>
</reference>
<keyword evidence="2" id="KW-1185">Reference proteome</keyword>
<name>A0ABX0ISU6_9FLAO</name>
<comment type="caution">
    <text evidence="1">The sequence shown here is derived from an EMBL/GenBank/DDBJ whole genome shotgun (WGS) entry which is preliminary data.</text>
</comment>
<accession>A0ABX0ISU6</accession>
<sequence>MKIINFNIEKEFLENVIMNLSDEIRLKLYKLDEELFNSLDYNDDNAFLNPILFYYLFTKENKLTNPISSIINNYLDMDSKTVNQHADYFFLSDSNIKIYKSSNPFLTSYFNLEFEETTEETIQKNIKPLFNAWEYLKTIIPEFCEIIEITTKEISIFNCKNQNSFATLQYLGTTFINVNDQIANEIFFIDDLSHQCGHIIFYFLTLNAQDFFVPPMQTKLSIYSNYKDNRSIYDVFHGLFTYTTTLNALSEAYKSEAFTEEQKTEIIGRIGFYLQKFGLDIKLTDNPNIFSSKGMKYYEMFQKSFETIYSKYSIYTKQFNYSNQNYFYNNDLFLTLNKMEEIIV</sequence>
<organism evidence="1 2">
    <name type="scientific">Flavobacterium jejuense</name>
    <dbReference type="NCBI Taxonomy" id="1544455"/>
    <lineage>
        <taxon>Bacteria</taxon>
        <taxon>Pseudomonadati</taxon>
        <taxon>Bacteroidota</taxon>
        <taxon>Flavobacteriia</taxon>
        <taxon>Flavobacteriales</taxon>
        <taxon>Flavobacteriaceae</taxon>
        <taxon>Flavobacterium</taxon>
    </lineage>
</organism>
<evidence type="ECO:0008006" key="3">
    <source>
        <dbReference type="Google" id="ProtNLM"/>
    </source>
</evidence>
<gene>
    <name evidence="1" type="ORF">FIA58_009470</name>
</gene>
<reference evidence="1 2" key="3">
    <citation type="submission" date="2020-02" db="EMBL/GenBank/DDBJ databases">
        <title>Flavobacterium profundi sp. nov., isolated from a deep-sea seamount.</title>
        <authorList>
            <person name="Zhang D.-C."/>
        </authorList>
    </citation>
    <scope>NUCLEOTIDE SEQUENCE [LARGE SCALE GENOMIC DNA]</scope>
    <source>
        <strain evidence="1 2">EC11</strain>
    </source>
</reference>
<evidence type="ECO:0000313" key="1">
    <source>
        <dbReference type="EMBL" id="NHN25902.1"/>
    </source>
</evidence>
<reference evidence="2" key="1">
    <citation type="submission" date="2019-05" db="EMBL/GenBank/DDBJ databases">
        <title>Flavobacterium profundi sp. nov., isolated from a deep-sea seamount.</title>
        <authorList>
            <person name="Zhang D.-C."/>
        </authorList>
    </citation>
    <scope>NUCLEOTIDE SEQUENCE [LARGE SCALE GENOMIC DNA]</scope>
    <source>
        <strain evidence="2">EC11</strain>
    </source>
</reference>
<dbReference type="Proteomes" id="UP000817854">
    <property type="component" value="Unassembled WGS sequence"/>
</dbReference>
<protein>
    <recommendedName>
        <fullName evidence="3">HEXXH motif domain-containing protein</fullName>
    </recommendedName>
</protein>
<dbReference type="EMBL" id="VEVQ02000005">
    <property type="protein sequence ID" value="NHN25902.1"/>
    <property type="molecule type" value="Genomic_DNA"/>
</dbReference>